<feature type="transmembrane region" description="Helical" evidence="1">
    <location>
        <begin position="206"/>
        <end position="228"/>
    </location>
</feature>
<protein>
    <recommendedName>
        <fullName evidence="4">FAR-17a/AIG1-like protein</fullName>
    </recommendedName>
</protein>
<keyword evidence="1" id="KW-1133">Transmembrane helix</keyword>
<name>A0ABN3C0Y1_9MICC</name>
<feature type="transmembrane region" description="Helical" evidence="1">
    <location>
        <begin position="68"/>
        <end position="89"/>
    </location>
</feature>
<accession>A0ABN3C0Y1</accession>
<dbReference type="InterPro" id="IPR049713">
    <property type="entry name" value="Pr6Pr-like"/>
</dbReference>
<evidence type="ECO:0000256" key="1">
    <source>
        <dbReference type="SAM" id="Phobius"/>
    </source>
</evidence>
<keyword evidence="3" id="KW-1185">Reference proteome</keyword>
<reference evidence="2 3" key="1">
    <citation type="journal article" date="2019" name="Int. J. Syst. Evol. Microbiol.">
        <title>The Global Catalogue of Microorganisms (GCM) 10K type strain sequencing project: providing services to taxonomists for standard genome sequencing and annotation.</title>
        <authorList>
            <consortium name="The Broad Institute Genomics Platform"/>
            <consortium name="The Broad Institute Genome Sequencing Center for Infectious Disease"/>
            <person name="Wu L."/>
            <person name="Ma J."/>
        </authorList>
    </citation>
    <scope>NUCLEOTIDE SEQUENCE [LARGE SCALE GENOMIC DNA]</scope>
    <source>
        <strain evidence="2 3">JCM 16034</strain>
    </source>
</reference>
<dbReference type="EMBL" id="BAAAQW010000011">
    <property type="protein sequence ID" value="GAA2202579.1"/>
    <property type="molecule type" value="Genomic_DNA"/>
</dbReference>
<dbReference type="Proteomes" id="UP001500432">
    <property type="component" value="Unassembled WGS sequence"/>
</dbReference>
<organism evidence="2 3">
    <name type="scientific">Sinomonas flava</name>
    <dbReference type="NCBI Taxonomy" id="496857"/>
    <lineage>
        <taxon>Bacteria</taxon>
        <taxon>Bacillati</taxon>
        <taxon>Actinomycetota</taxon>
        <taxon>Actinomycetes</taxon>
        <taxon>Micrococcales</taxon>
        <taxon>Micrococcaceae</taxon>
        <taxon>Sinomonas</taxon>
    </lineage>
</organism>
<evidence type="ECO:0008006" key="4">
    <source>
        <dbReference type="Google" id="ProtNLM"/>
    </source>
</evidence>
<keyword evidence="1" id="KW-0812">Transmembrane</keyword>
<feature type="transmembrane region" description="Helical" evidence="1">
    <location>
        <begin position="134"/>
        <end position="155"/>
    </location>
</feature>
<proteinExistence type="predicted"/>
<comment type="caution">
    <text evidence="2">The sequence shown here is derived from an EMBL/GenBank/DDBJ whole genome shotgun (WGS) entry which is preliminary data.</text>
</comment>
<gene>
    <name evidence="2" type="ORF">GCM10009849_31560</name>
</gene>
<evidence type="ECO:0000313" key="3">
    <source>
        <dbReference type="Proteomes" id="UP001500432"/>
    </source>
</evidence>
<dbReference type="NCBIfam" id="NF038065">
    <property type="entry name" value="Pr6Pr"/>
    <property type="match status" value="1"/>
</dbReference>
<feature type="transmembrane region" description="Helical" evidence="1">
    <location>
        <begin position="101"/>
        <end position="122"/>
    </location>
</feature>
<keyword evidence="1" id="KW-0472">Membrane</keyword>
<sequence length="259" mass="28279">MAQTGPMSGPATANPPLERNLGFNHALHPDRPWIRLVRAATGLAMLASLAQETYDATQPGNSVDIPQLFSQFTFHSNLVLGIMFLVAATRRGEALPRWWDHVSGALAFYLVMTGIVYAVLVAPPGEPWWTLNLYWPWMVTHKIAPAVAGLDWLLVTRTTRGPWWRPLAWMGYPAAFLTFSWIRGALDGWYPYDFLNPTLDGGWSAVLVAAAEVLAAFLVVGVVVHAAGNARAALAVGRPPRRGPFGRLRAGSRAASRTA</sequence>
<feature type="transmembrane region" description="Helical" evidence="1">
    <location>
        <begin position="167"/>
        <end position="186"/>
    </location>
</feature>
<evidence type="ECO:0000313" key="2">
    <source>
        <dbReference type="EMBL" id="GAA2202579.1"/>
    </source>
</evidence>